<gene>
    <name evidence="1" type="ORF">ALC62_14437</name>
</gene>
<organism evidence="1 2">
    <name type="scientific">Cyphomyrmex costatus</name>
    <dbReference type="NCBI Taxonomy" id="456900"/>
    <lineage>
        <taxon>Eukaryota</taxon>
        <taxon>Metazoa</taxon>
        <taxon>Ecdysozoa</taxon>
        <taxon>Arthropoda</taxon>
        <taxon>Hexapoda</taxon>
        <taxon>Insecta</taxon>
        <taxon>Pterygota</taxon>
        <taxon>Neoptera</taxon>
        <taxon>Endopterygota</taxon>
        <taxon>Hymenoptera</taxon>
        <taxon>Apocrita</taxon>
        <taxon>Aculeata</taxon>
        <taxon>Formicoidea</taxon>
        <taxon>Formicidae</taxon>
        <taxon>Myrmicinae</taxon>
        <taxon>Cyphomyrmex</taxon>
    </lineage>
</organism>
<dbReference type="Proteomes" id="UP000078542">
    <property type="component" value="Unassembled WGS sequence"/>
</dbReference>
<reference evidence="1 2" key="1">
    <citation type="submission" date="2016-03" db="EMBL/GenBank/DDBJ databases">
        <title>Cyphomyrmex costatus WGS genome.</title>
        <authorList>
            <person name="Nygaard S."/>
            <person name="Hu H."/>
            <person name="Boomsma J."/>
            <person name="Zhang G."/>
        </authorList>
    </citation>
    <scope>NUCLEOTIDE SEQUENCE [LARGE SCALE GENOMIC DNA]</scope>
    <source>
        <strain evidence="1">MS0001</strain>
        <tissue evidence="1">Whole body</tissue>
    </source>
</reference>
<proteinExistence type="predicted"/>
<dbReference type="EMBL" id="KQ978344">
    <property type="protein sequence ID" value="KYM94842.1"/>
    <property type="molecule type" value="Genomic_DNA"/>
</dbReference>
<evidence type="ECO:0000313" key="2">
    <source>
        <dbReference type="Proteomes" id="UP000078542"/>
    </source>
</evidence>
<keyword evidence="2" id="KW-1185">Reference proteome</keyword>
<accession>A0A195C1W9</accession>
<protein>
    <submittedName>
        <fullName evidence="1">Uncharacterized protein</fullName>
    </submittedName>
</protein>
<dbReference type="AlphaFoldDB" id="A0A195C1W9"/>
<sequence>MHLKQSDGNSNSQWIAFPASVLGGLYRERAFAHSRKNRRCEESKVKPEVQSGAPECNFFARVASRQIAGQPAVETVFGCTLYRVWYRVGRGIERRYLLVAAAVDAAIEGRKCRARERGKKREYKRAREKVYDIERYMRKGKEERKKILVD</sequence>
<evidence type="ECO:0000313" key="1">
    <source>
        <dbReference type="EMBL" id="KYM94842.1"/>
    </source>
</evidence>
<name>A0A195C1W9_9HYME</name>